<feature type="transmembrane region" description="Helical" evidence="6">
    <location>
        <begin position="49"/>
        <end position="79"/>
    </location>
</feature>
<dbReference type="Proteomes" id="UP000642180">
    <property type="component" value="Unassembled WGS sequence"/>
</dbReference>
<dbReference type="PANTHER" id="PTHR21716">
    <property type="entry name" value="TRANSMEMBRANE PROTEIN"/>
    <property type="match status" value="1"/>
</dbReference>
<feature type="transmembrane region" description="Helical" evidence="6">
    <location>
        <begin position="251"/>
        <end position="273"/>
    </location>
</feature>
<accession>A0A8J3AML4</accession>
<reference evidence="8" key="1">
    <citation type="journal article" date="2019" name="Int. J. Syst. Evol. Microbiol.">
        <title>The Global Catalogue of Microorganisms (GCM) 10K type strain sequencing project: providing services to taxonomists for standard genome sequencing and annotation.</title>
        <authorList>
            <consortium name="The Broad Institute Genomics Platform"/>
            <consortium name="The Broad Institute Genome Sequencing Center for Infectious Disease"/>
            <person name="Wu L."/>
            <person name="Ma J."/>
        </authorList>
    </citation>
    <scope>NUCLEOTIDE SEQUENCE [LARGE SCALE GENOMIC DNA]</scope>
    <source>
        <strain evidence="8">CCM 2767</strain>
    </source>
</reference>
<dbReference type="PANTHER" id="PTHR21716:SF16">
    <property type="entry name" value="BLL1467 PROTEIN"/>
    <property type="match status" value="1"/>
</dbReference>
<keyword evidence="3 6" id="KW-0812">Transmembrane</keyword>
<feature type="transmembrane region" description="Helical" evidence="6">
    <location>
        <begin position="317"/>
        <end position="339"/>
    </location>
</feature>
<feature type="transmembrane region" description="Helical" evidence="6">
    <location>
        <begin position="187"/>
        <end position="214"/>
    </location>
</feature>
<evidence type="ECO:0000256" key="3">
    <source>
        <dbReference type="ARBA" id="ARBA00022692"/>
    </source>
</evidence>
<comment type="caution">
    <text evidence="7">The sequence shown here is derived from an EMBL/GenBank/DDBJ whole genome shotgun (WGS) entry which is preliminary data.</text>
</comment>
<dbReference type="GO" id="GO:0016020">
    <property type="term" value="C:membrane"/>
    <property type="evidence" value="ECO:0007669"/>
    <property type="project" value="UniProtKB-SubCell"/>
</dbReference>
<evidence type="ECO:0000256" key="1">
    <source>
        <dbReference type="ARBA" id="ARBA00004141"/>
    </source>
</evidence>
<sequence length="396" mass="43123">MNNKKEENPSLPAEVTSGAVDARAVAAPTNARSSLMHFPVDARGLSLKILATVAAIFALSAGHSFFIPLVFGIFLAYTLNPVVKWLERCHVPRLIGTSLLLSVIVCGTLAGAYNLRDEFNSILKDLPIATQKISRALKTTENGEVSTFQQMQTAAAEIEKATNQVAGMRTVPKKSMTDQSVFNITQWLWAGSMGAMAFVGQALVVIFLVFFFLLSGDLFKRKIVRISGRSLSSRKITVHILDAINTSIQNYMLILLVTNVLFGLLMWGVLQLVGLENAGAWAVAAALLHVIPYFGTVLIMGAMSLAAFMQFETISSILTVSAATLVIATIIGTFVTTWMTGKMAKMNAAAVFVSLLFWTWLWGIWGMLLSIPLIFIIKVISDHVEELYAVSELLGE</sequence>
<dbReference type="EMBL" id="BMDI01000001">
    <property type="protein sequence ID" value="GGI17308.1"/>
    <property type="molecule type" value="Genomic_DNA"/>
</dbReference>
<organism evidence="7 8">
    <name type="scientific">Oxalicibacterium faecigallinarum</name>
    <dbReference type="NCBI Taxonomy" id="573741"/>
    <lineage>
        <taxon>Bacteria</taxon>
        <taxon>Pseudomonadati</taxon>
        <taxon>Pseudomonadota</taxon>
        <taxon>Betaproteobacteria</taxon>
        <taxon>Burkholderiales</taxon>
        <taxon>Oxalobacteraceae</taxon>
        <taxon>Oxalicibacterium</taxon>
    </lineage>
</organism>
<protein>
    <submittedName>
        <fullName evidence="7">AI-2E family transporter</fullName>
    </submittedName>
</protein>
<dbReference type="AlphaFoldDB" id="A0A8J3AML4"/>
<evidence type="ECO:0000313" key="7">
    <source>
        <dbReference type="EMBL" id="GGI17308.1"/>
    </source>
</evidence>
<feature type="transmembrane region" description="Helical" evidence="6">
    <location>
        <begin position="351"/>
        <end position="377"/>
    </location>
</feature>
<proteinExistence type="inferred from homology"/>
<dbReference type="Pfam" id="PF01594">
    <property type="entry name" value="AI-2E_transport"/>
    <property type="match status" value="1"/>
</dbReference>
<evidence type="ECO:0000256" key="2">
    <source>
        <dbReference type="ARBA" id="ARBA00009773"/>
    </source>
</evidence>
<evidence type="ECO:0000256" key="4">
    <source>
        <dbReference type="ARBA" id="ARBA00022989"/>
    </source>
</evidence>
<evidence type="ECO:0000256" key="5">
    <source>
        <dbReference type="ARBA" id="ARBA00023136"/>
    </source>
</evidence>
<evidence type="ECO:0000313" key="8">
    <source>
        <dbReference type="Proteomes" id="UP000642180"/>
    </source>
</evidence>
<feature type="transmembrane region" description="Helical" evidence="6">
    <location>
        <begin position="91"/>
        <end position="113"/>
    </location>
</feature>
<comment type="similarity">
    <text evidence="2">Belongs to the autoinducer-2 exporter (AI-2E) (TC 2.A.86) family.</text>
</comment>
<evidence type="ECO:0000256" key="6">
    <source>
        <dbReference type="SAM" id="Phobius"/>
    </source>
</evidence>
<dbReference type="InterPro" id="IPR002549">
    <property type="entry name" value="AI-2E-like"/>
</dbReference>
<keyword evidence="8" id="KW-1185">Reference proteome</keyword>
<name>A0A8J3AML4_9BURK</name>
<dbReference type="GO" id="GO:0055085">
    <property type="term" value="P:transmembrane transport"/>
    <property type="evidence" value="ECO:0007669"/>
    <property type="project" value="TreeGrafter"/>
</dbReference>
<keyword evidence="4 6" id="KW-1133">Transmembrane helix</keyword>
<keyword evidence="5 6" id="KW-0472">Membrane</keyword>
<dbReference type="RefSeq" id="WP_229726227.1">
    <property type="nucleotide sequence ID" value="NZ_BMDI01000001.1"/>
</dbReference>
<gene>
    <name evidence="7" type="ORF">GCM10008066_08330</name>
</gene>
<comment type="subcellular location">
    <subcellularLocation>
        <location evidence="1">Membrane</location>
        <topology evidence="1">Multi-pass membrane protein</topology>
    </subcellularLocation>
</comment>
<feature type="transmembrane region" description="Helical" evidence="6">
    <location>
        <begin position="279"/>
        <end position="305"/>
    </location>
</feature>